<comment type="caution">
    <text evidence="2">The sequence shown here is derived from an EMBL/GenBank/DDBJ whole genome shotgun (WGS) entry which is preliminary data.</text>
</comment>
<evidence type="ECO:0000313" key="2">
    <source>
        <dbReference type="EMBL" id="OWZ04459.1"/>
    </source>
</evidence>
<feature type="region of interest" description="Disordered" evidence="1">
    <location>
        <begin position="1"/>
        <end position="46"/>
    </location>
</feature>
<evidence type="ECO:0008006" key="4">
    <source>
        <dbReference type="Google" id="ProtNLM"/>
    </source>
</evidence>
<proteinExistence type="predicted"/>
<feature type="compositionally biased region" description="Basic and acidic residues" evidence="1">
    <location>
        <begin position="20"/>
        <end position="38"/>
    </location>
</feature>
<dbReference type="AlphaFoldDB" id="A0A225VHM1"/>
<dbReference type="EMBL" id="NBNE01004952">
    <property type="protein sequence ID" value="OWZ04459.1"/>
    <property type="molecule type" value="Genomic_DNA"/>
</dbReference>
<sequence>MHVSTIASTGVTGAKQAVDGAKRSLRNHDNDDRYVEKEAGDDDGEERKFTNLFSTTKLDQIRGALRRADKGDDGGLAMVKRRFEKWENEKYNSYNLPDAVNGKRYDQLRKKFHSWVYHGHL</sequence>
<gene>
    <name evidence="2" type="ORF">PHMEG_00023634</name>
</gene>
<organism evidence="2 3">
    <name type="scientific">Phytophthora megakarya</name>
    <dbReference type="NCBI Taxonomy" id="4795"/>
    <lineage>
        <taxon>Eukaryota</taxon>
        <taxon>Sar</taxon>
        <taxon>Stramenopiles</taxon>
        <taxon>Oomycota</taxon>
        <taxon>Peronosporomycetes</taxon>
        <taxon>Peronosporales</taxon>
        <taxon>Peronosporaceae</taxon>
        <taxon>Phytophthora</taxon>
    </lineage>
</organism>
<dbReference type="OrthoDB" id="125999at2759"/>
<accession>A0A225VHM1</accession>
<keyword evidence="3" id="KW-1185">Reference proteome</keyword>
<name>A0A225VHM1_9STRA</name>
<feature type="compositionally biased region" description="Polar residues" evidence="1">
    <location>
        <begin position="1"/>
        <end position="11"/>
    </location>
</feature>
<protein>
    <recommendedName>
        <fullName evidence="4">RxLR effector protein</fullName>
    </recommendedName>
</protein>
<evidence type="ECO:0000256" key="1">
    <source>
        <dbReference type="SAM" id="MobiDB-lite"/>
    </source>
</evidence>
<reference evidence="3" key="1">
    <citation type="submission" date="2017-03" db="EMBL/GenBank/DDBJ databases">
        <title>Phytopthora megakarya and P. palmivora, two closely related causual agents of cacao black pod achieved similar genome size and gene model numbers by different mechanisms.</title>
        <authorList>
            <person name="Ali S."/>
            <person name="Shao J."/>
            <person name="Larry D.J."/>
            <person name="Kronmiller B."/>
            <person name="Shen D."/>
            <person name="Strem M.D."/>
            <person name="Melnick R.L."/>
            <person name="Guiltinan M.J."/>
            <person name="Tyler B.M."/>
            <person name="Meinhardt L.W."/>
            <person name="Bailey B.A."/>
        </authorList>
    </citation>
    <scope>NUCLEOTIDE SEQUENCE [LARGE SCALE GENOMIC DNA]</scope>
    <source>
        <strain evidence="3">zdho120</strain>
    </source>
</reference>
<evidence type="ECO:0000313" key="3">
    <source>
        <dbReference type="Proteomes" id="UP000198211"/>
    </source>
</evidence>
<dbReference type="Proteomes" id="UP000198211">
    <property type="component" value="Unassembled WGS sequence"/>
</dbReference>